<evidence type="ECO:0000313" key="11">
    <source>
        <dbReference type="Proteomes" id="UP000460272"/>
    </source>
</evidence>
<evidence type="ECO:0000256" key="6">
    <source>
        <dbReference type="ARBA" id="ARBA00025737"/>
    </source>
</evidence>
<dbReference type="PROSITE" id="PS51404">
    <property type="entry name" value="DYP_PEROXIDASE"/>
    <property type="match status" value="1"/>
</dbReference>
<dbReference type="InterPro" id="IPR006314">
    <property type="entry name" value="Dyp_peroxidase"/>
</dbReference>
<dbReference type="InterPro" id="IPR048328">
    <property type="entry name" value="Dyp_perox_C"/>
</dbReference>
<evidence type="ECO:0000259" key="9">
    <source>
        <dbReference type="Pfam" id="PF20628"/>
    </source>
</evidence>
<dbReference type="PANTHER" id="PTHR30521">
    <property type="entry name" value="DEFERROCHELATASE/PEROXIDASE"/>
    <property type="match status" value="1"/>
</dbReference>
<feature type="region of interest" description="Disordered" evidence="7">
    <location>
        <begin position="24"/>
        <end position="43"/>
    </location>
</feature>
<dbReference type="EMBL" id="RPFW01000009">
    <property type="protein sequence ID" value="TVZ00263.1"/>
    <property type="molecule type" value="Genomic_DNA"/>
</dbReference>
<evidence type="ECO:0000256" key="3">
    <source>
        <dbReference type="ARBA" id="ARBA00022723"/>
    </source>
</evidence>
<evidence type="ECO:0000256" key="2">
    <source>
        <dbReference type="ARBA" id="ARBA00022559"/>
    </source>
</evidence>
<proteinExistence type="inferred from homology"/>
<dbReference type="Pfam" id="PF20628">
    <property type="entry name" value="Dyp_perox_C"/>
    <property type="match status" value="1"/>
</dbReference>
<dbReference type="SUPFAM" id="SSF54909">
    <property type="entry name" value="Dimeric alpha+beta barrel"/>
    <property type="match status" value="1"/>
</dbReference>
<keyword evidence="3" id="KW-0479">Metal-binding</keyword>
<evidence type="ECO:0000313" key="10">
    <source>
        <dbReference type="EMBL" id="TVZ00263.1"/>
    </source>
</evidence>
<dbReference type="GO" id="GO:0005829">
    <property type="term" value="C:cytosol"/>
    <property type="evidence" value="ECO:0007669"/>
    <property type="project" value="TreeGrafter"/>
</dbReference>
<sequence>MRAAWRVRRRRVWEAWCGRWRRDGSVPARSSEGGATQEPEPQPVVSPLTQAAIFLVLTISPGGEDVVRDLIPDLSGLGRSVGFRIPEAELQVVVAIGSDAWDRLFDGPRPRELHRFRELEGPRHKAPATPGDLLFHIRATRMDLCFEYAAQVMKRLGGAVEVADEVQGFRYFDERDLIGFVDGTESPGGAAGLGAAITGADDDPDFAGGSYVIVQKYVHDMAGWNSISIEEQERVIGRTKLDDIELPDEIKPANSHVALNTITGPDGEERQIVRANMPFGNPGRGEFGTYYIAYAATPSVTEEMLTNMFIGKPPGNTDRILDFSTALTGCLFFAPCADFLDDPPGPPGADVAASAGGGSSTDDRAAGDGSLGIGSLRRGGGRSGPGQ</sequence>
<dbReference type="PANTHER" id="PTHR30521:SF0">
    <property type="entry name" value="DYP-TYPE PEROXIDASE FAMILY PROTEIN"/>
    <property type="match status" value="1"/>
</dbReference>
<evidence type="ECO:0000256" key="4">
    <source>
        <dbReference type="ARBA" id="ARBA00023002"/>
    </source>
</evidence>
<keyword evidence="11" id="KW-1185">Reference proteome</keyword>
<feature type="region of interest" description="Disordered" evidence="7">
    <location>
        <begin position="344"/>
        <end position="387"/>
    </location>
</feature>
<dbReference type="Proteomes" id="UP000460272">
    <property type="component" value="Unassembled WGS sequence"/>
</dbReference>
<dbReference type="GO" id="GO:0004601">
    <property type="term" value="F:peroxidase activity"/>
    <property type="evidence" value="ECO:0007669"/>
    <property type="project" value="UniProtKB-KW"/>
</dbReference>
<name>A0A6P2BSL7_9ACTN</name>
<feature type="compositionally biased region" description="Gly residues" evidence="7">
    <location>
        <begin position="369"/>
        <end position="387"/>
    </location>
</feature>
<feature type="domain" description="Dyp-type peroxidase C-terminal" evidence="9">
    <location>
        <begin position="173"/>
        <end position="338"/>
    </location>
</feature>
<keyword evidence="5" id="KW-0408">Iron</keyword>
<dbReference type="GO" id="GO:0046872">
    <property type="term" value="F:metal ion binding"/>
    <property type="evidence" value="ECO:0007669"/>
    <property type="project" value="UniProtKB-KW"/>
</dbReference>
<accession>A0A6P2BSL7</accession>
<comment type="cofactor">
    <cofactor evidence="1">
        <name>heme b</name>
        <dbReference type="ChEBI" id="CHEBI:60344"/>
    </cofactor>
</comment>
<keyword evidence="2 10" id="KW-0575">Peroxidase</keyword>
<protein>
    <submittedName>
        <fullName evidence="10">Dyp-type peroxidase</fullName>
    </submittedName>
</protein>
<reference evidence="10 11" key="1">
    <citation type="submission" date="2018-11" db="EMBL/GenBank/DDBJ databases">
        <title>Trebonia kvetii gen.nov., sp.nov., a novel acidophilic actinobacterium, and proposal of the new actinobacterial family Treboniaceae fam. nov.</title>
        <authorList>
            <person name="Rapoport D."/>
            <person name="Sagova-Mareckova M."/>
            <person name="Sedlacek I."/>
            <person name="Provaznik J."/>
            <person name="Kralova S."/>
            <person name="Pavlinic D."/>
            <person name="Benes V."/>
            <person name="Kopecky J."/>
        </authorList>
    </citation>
    <scope>NUCLEOTIDE SEQUENCE [LARGE SCALE GENOMIC DNA]</scope>
    <source>
        <strain evidence="10 11">15Tr583</strain>
    </source>
</reference>
<gene>
    <name evidence="10" type="ORF">EAS64_37055</name>
</gene>
<dbReference type="GO" id="GO:0020037">
    <property type="term" value="F:heme binding"/>
    <property type="evidence" value="ECO:0007669"/>
    <property type="project" value="InterPro"/>
</dbReference>
<dbReference type="OrthoDB" id="3251355at2"/>
<comment type="caution">
    <text evidence="10">The sequence shown here is derived from an EMBL/GenBank/DDBJ whole genome shotgun (WGS) entry which is preliminary data.</text>
</comment>
<keyword evidence="4" id="KW-0560">Oxidoreductase</keyword>
<evidence type="ECO:0000259" key="8">
    <source>
        <dbReference type="Pfam" id="PF04261"/>
    </source>
</evidence>
<dbReference type="AlphaFoldDB" id="A0A6P2BSL7"/>
<dbReference type="InterPro" id="IPR011008">
    <property type="entry name" value="Dimeric_a/b-barrel"/>
</dbReference>
<feature type="domain" description="Dyp-type peroxidase N-terminal" evidence="8">
    <location>
        <begin position="42"/>
        <end position="170"/>
    </location>
</feature>
<evidence type="ECO:0000256" key="5">
    <source>
        <dbReference type="ARBA" id="ARBA00023004"/>
    </source>
</evidence>
<dbReference type="InterPro" id="IPR048327">
    <property type="entry name" value="Dyp_perox_N"/>
</dbReference>
<evidence type="ECO:0000256" key="1">
    <source>
        <dbReference type="ARBA" id="ARBA00001970"/>
    </source>
</evidence>
<dbReference type="Pfam" id="PF04261">
    <property type="entry name" value="Dyp_perox_N"/>
    <property type="match status" value="1"/>
</dbReference>
<comment type="similarity">
    <text evidence="6">Belongs to the DyP-type peroxidase family.</text>
</comment>
<organism evidence="10 11">
    <name type="scientific">Trebonia kvetii</name>
    <dbReference type="NCBI Taxonomy" id="2480626"/>
    <lineage>
        <taxon>Bacteria</taxon>
        <taxon>Bacillati</taxon>
        <taxon>Actinomycetota</taxon>
        <taxon>Actinomycetes</taxon>
        <taxon>Streptosporangiales</taxon>
        <taxon>Treboniaceae</taxon>
        <taxon>Trebonia</taxon>
    </lineage>
</organism>
<evidence type="ECO:0000256" key="7">
    <source>
        <dbReference type="SAM" id="MobiDB-lite"/>
    </source>
</evidence>
<dbReference type="NCBIfam" id="TIGR01413">
    <property type="entry name" value="Dyp_perox_fam"/>
    <property type="match status" value="1"/>
</dbReference>